<dbReference type="Pfam" id="PF00134">
    <property type="entry name" value="Cyclin_N"/>
    <property type="match status" value="1"/>
</dbReference>
<dbReference type="SMART" id="SM01332">
    <property type="entry name" value="Cyclin_C"/>
    <property type="match status" value="1"/>
</dbReference>
<dbReference type="EMBL" id="JBJXBP010000008">
    <property type="protein sequence ID" value="KAL3813685.1"/>
    <property type="molecule type" value="Genomic_DNA"/>
</dbReference>
<dbReference type="Gene3D" id="1.10.472.10">
    <property type="entry name" value="Cyclin-like"/>
    <property type="match status" value="2"/>
</dbReference>
<dbReference type="InterPro" id="IPR013763">
    <property type="entry name" value="Cyclin-like_dom"/>
</dbReference>
<keyword evidence="3 5" id="KW-0195">Cyclin</keyword>
<organism evidence="8 9">
    <name type="scientific">Penstemon smallii</name>
    <dbReference type="NCBI Taxonomy" id="265156"/>
    <lineage>
        <taxon>Eukaryota</taxon>
        <taxon>Viridiplantae</taxon>
        <taxon>Streptophyta</taxon>
        <taxon>Embryophyta</taxon>
        <taxon>Tracheophyta</taxon>
        <taxon>Spermatophyta</taxon>
        <taxon>Magnoliopsida</taxon>
        <taxon>eudicotyledons</taxon>
        <taxon>Gunneridae</taxon>
        <taxon>Pentapetalae</taxon>
        <taxon>asterids</taxon>
        <taxon>lamiids</taxon>
        <taxon>Lamiales</taxon>
        <taxon>Plantaginaceae</taxon>
        <taxon>Cheloneae</taxon>
        <taxon>Penstemon</taxon>
    </lineage>
</organism>
<dbReference type="SMART" id="SM00385">
    <property type="entry name" value="CYCLIN"/>
    <property type="match status" value="1"/>
</dbReference>
<evidence type="ECO:0000259" key="7">
    <source>
        <dbReference type="SMART" id="SM01332"/>
    </source>
</evidence>
<dbReference type="AlphaFoldDB" id="A0ABD3RLA9"/>
<evidence type="ECO:0000256" key="3">
    <source>
        <dbReference type="ARBA" id="ARBA00023127"/>
    </source>
</evidence>
<keyword evidence="9" id="KW-1185">Reference proteome</keyword>
<dbReference type="InterPro" id="IPR004367">
    <property type="entry name" value="Cyclin_C-dom"/>
</dbReference>
<sequence>MVDSEILLPNLLCHENESCLTEEFHKKDENFQFNSVPDSDFEYVEMLIQKETNSGNDYSPRSEKSWLKGARLDAVKWILDTRALFGFHFRTAYLSLVYFDQFFSRRSLDDGKIWAIRLLSVACLSVAAKMEECDVPALSEYHINEYNFEGNLIQRMELLVLSTLEWKMNVVTPFEYLHYFATKFYGEFGCNELVKLAIKLILAVMEEINLVELRPSIIAAAAILAAYDQQLTKNLLEIKINLVPSWGNIEKDRAFSCYNLLQKIAMLKFKSPKSVISPHSLSTHPSSVDVLDDSAIGTKRSLTYSDGDQYCPLSKTRKP</sequence>
<dbReference type="InterPro" id="IPR006671">
    <property type="entry name" value="Cyclin_N"/>
</dbReference>
<dbReference type="Proteomes" id="UP001634393">
    <property type="component" value="Unassembled WGS sequence"/>
</dbReference>
<comment type="caution">
    <text evidence="8">The sequence shown here is derived from an EMBL/GenBank/DDBJ whole genome shotgun (WGS) entry which is preliminary data.</text>
</comment>
<proteinExistence type="inferred from homology"/>
<evidence type="ECO:0000259" key="6">
    <source>
        <dbReference type="SMART" id="SM00385"/>
    </source>
</evidence>
<dbReference type="InterPro" id="IPR039361">
    <property type="entry name" value="Cyclin"/>
</dbReference>
<evidence type="ECO:0000256" key="1">
    <source>
        <dbReference type="ARBA" id="ARBA00009065"/>
    </source>
</evidence>
<dbReference type="GO" id="GO:0051301">
    <property type="term" value="P:cell division"/>
    <property type="evidence" value="ECO:0007669"/>
    <property type="project" value="UniProtKB-KW"/>
</dbReference>
<feature type="domain" description="Cyclin-like" evidence="6">
    <location>
        <begin position="76"/>
        <end position="162"/>
    </location>
</feature>
<evidence type="ECO:0000256" key="5">
    <source>
        <dbReference type="RuleBase" id="RU000383"/>
    </source>
</evidence>
<gene>
    <name evidence="8" type="ORF">ACJIZ3_014953</name>
</gene>
<keyword evidence="2" id="KW-0132">Cell division</keyword>
<name>A0ABD3RLA9_9LAMI</name>
<dbReference type="SUPFAM" id="SSF47954">
    <property type="entry name" value="Cyclin-like"/>
    <property type="match status" value="2"/>
</dbReference>
<dbReference type="PANTHER" id="PTHR10177">
    <property type="entry name" value="CYCLINS"/>
    <property type="match status" value="1"/>
</dbReference>
<evidence type="ECO:0000313" key="8">
    <source>
        <dbReference type="EMBL" id="KAL3813685.1"/>
    </source>
</evidence>
<dbReference type="InterPro" id="IPR036915">
    <property type="entry name" value="Cyclin-like_sf"/>
</dbReference>
<dbReference type="Pfam" id="PF02984">
    <property type="entry name" value="Cyclin_C"/>
    <property type="match status" value="1"/>
</dbReference>
<accession>A0ABD3RLA9</accession>
<evidence type="ECO:0000256" key="4">
    <source>
        <dbReference type="ARBA" id="ARBA00023306"/>
    </source>
</evidence>
<keyword evidence="4" id="KW-0131">Cell cycle</keyword>
<evidence type="ECO:0000313" key="9">
    <source>
        <dbReference type="Proteomes" id="UP001634393"/>
    </source>
</evidence>
<dbReference type="FunFam" id="1.10.472.10:FF:000069">
    <property type="entry name" value="Cyclin-D5-1"/>
    <property type="match status" value="1"/>
</dbReference>
<protein>
    <submittedName>
        <fullName evidence="8">Uncharacterized protein</fullName>
    </submittedName>
</protein>
<evidence type="ECO:0000256" key="2">
    <source>
        <dbReference type="ARBA" id="ARBA00022618"/>
    </source>
</evidence>
<feature type="domain" description="Cyclin C-terminal" evidence="7">
    <location>
        <begin position="171"/>
        <end position="294"/>
    </location>
</feature>
<comment type="similarity">
    <text evidence="1">Belongs to the cyclin family. Cyclin D subfamily.</text>
</comment>
<reference evidence="8 9" key="1">
    <citation type="submission" date="2024-12" db="EMBL/GenBank/DDBJ databases">
        <title>The unique morphological basis and parallel evolutionary history of personate flowers in Penstemon.</title>
        <authorList>
            <person name="Depatie T.H."/>
            <person name="Wessinger C.A."/>
        </authorList>
    </citation>
    <scope>NUCLEOTIDE SEQUENCE [LARGE SCALE GENOMIC DNA]</scope>
    <source>
        <strain evidence="8">WTNN_2</strain>
        <tissue evidence="8">Leaf</tissue>
    </source>
</reference>